<dbReference type="AlphaFoldDB" id="U9TX21"/>
<dbReference type="EMBL" id="KI284714">
    <property type="protein sequence ID" value="ESA12645.1"/>
    <property type="molecule type" value="Genomic_DNA"/>
</dbReference>
<keyword evidence="2" id="KW-0732">Signal</keyword>
<dbReference type="VEuPathDB" id="FungiDB:RhiirFUN_005219"/>
<evidence type="ECO:0000313" key="3">
    <source>
        <dbReference type="EMBL" id="ESA12645.1"/>
    </source>
</evidence>
<organism evidence="3">
    <name type="scientific">Rhizophagus irregularis (strain DAOM 181602 / DAOM 197198 / MUCL 43194)</name>
    <name type="common">Arbuscular mycorrhizal fungus</name>
    <name type="synonym">Glomus intraradices</name>
    <dbReference type="NCBI Taxonomy" id="747089"/>
    <lineage>
        <taxon>Eukaryota</taxon>
        <taxon>Fungi</taxon>
        <taxon>Fungi incertae sedis</taxon>
        <taxon>Mucoromycota</taxon>
        <taxon>Glomeromycotina</taxon>
        <taxon>Glomeromycetes</taxon>
        <taxon>Glomerales</taxon>
        <taxon>Glomeraceae</taxon>
        <taxon>Rhizophagus</taxon>
    </lineage>
</organism>
<feature type="compositionally biased region" description="Basic and acidic residues" evidence="1">
    <location>
        <begin position="35"/>
        <end position="44"/>
    </location>
</feature>
<feature type="region of interest" description="Disordered" evidence="1">
    <location>
        <begin position="30"/>
        <end position="83"/>
    </location>
</feature>
<reference evidence="3" key="1">
    <citation type="submission" date="2013-07" db="EMBL/GenBank/DDBJ databases">
        <title>The genome of an arbuscular mycorrhizal fungus provides insights into the evolution of the oldest plant symbiosis.</title>
        <authorList>
            <consortium name="DOE Joint Genome Institute"/>
            <person name="Tisserant E."/>
            <person name="Malbreil M."/>
            <person name="Kuo A."/>
            <person name="Kohler A."/>
            <person name="Symeonidi A."/>
            <person name="Balestrini R."/>
            <person name="Charron P."/>
            <person name="Duensing N."/>
            <person name="Frei-dit-Frey N."/>
            <person name="Gianinazzi-Pearson V."/>
            <person name="Gilbert B."/>
            <person name="Handa Y."/>
            <person name="Hijri M."/>
            <person name="Kaul R."/>
            <person name="Kawaguchi M."/>
            <person name="Krajinski F."/>
            <person name="Lammers P."/>
            <person name="Lapierre D."/>
            <person name="Masclaux F.G."/>
            <person name="Murat C."/>
            <person name="Morin E."/>
            <person name="Ndikumana S."/>
            <person name="Pagni M."/>
            <person name="Petitpierre D."/>
            <person name="Requena N."/>
            <person name="Rosikiewicz P."/>
            <person name="Riley R."/>
            <person name="Saito K."/>
            <person name="San Clemente H."/>
            <person name="Shapiro H."/>
            <person name="van Tuinen D."/>
            <person name="Becard G."/>
            <person name="Bonfante P."/>
            <person name="Paszkowski U."/>
            <person name="Shachar-Hill Y."/>
            <person name="Young J.P."/>
            <person name="Sanders I.R."/>
            <person name="Henrissat B."/>
            <person name="Rensing S.A."/>
            <person name="Grigoriev I.V."/>
            <person name="Corradi N."/>
            <person name="Roux C."/>
            <person name="Martin F."/>
        </authorList>
    </citation>
    <scope>NUCLEOTIDE SEQUENCE</scope>
    <source>
        <strain evidence="3">DAOM 197198</strain>
    </source>
</reference>
<evidence type="ECO:0000256" key="2">
    <source>
        <dbReference type="SAM" id="SignalP"/>
    </source>
</evidence>
<proteinExistence type="predicted"/>
<gene>
    <name evidence="3" type="ORF">GLOINDRAFT_96244</name>
</gene>
<sequence length="261" mass="29668">MNLLIRLVITLFMPFYLVLNTEIQVPVAKTPVKRGQKEKQKELTNEPLIISDDDHLSFPEPVNESPNKRGQKKQQKTVIPSSSVNELLYSSDDDLTDENRGNDCNDNVDIRRKDATFQLSLSPVSSPPRTLTSITKNMNTSNIFTPFRDMSNNASGAVNKRLINSFKERLESDRLPQKEEISAFIDDTVVMNVLQRWLNATKIDELRSKNSLNILRQFIRKAFVVNYVSRDTDATKALDILTQKIAVPSRNGNNFASNLKI</sequence>
<evidence type="ECO:0000256" key="1">
    <source>
        <dbReference type="SAM" id="MobiDB-lite"/>
    </source>
</evidence>
<feature type="chain" id="PRO_5004689313" evidence="2">
    <location>
        <begin position="21"/>
        <end position="261"/>
    </location>
</feature>
<dbReference type="HOGENOM" id="CLU_1066150_0_0_1"/>
<accession>U9TX21</accession>
<name>U9TX21_RHIID</name>
<feature type="signal peptide" evidence="2">
    <location>
        <begin position="1"/>
        <end position="20"/>
    </location>
</feature>
<protein>
    <submittedName>
        <fullName evidence="3">Uncharacterized protein</fullName>
    </submittedName>
</protein>